<keyword evidence="2" id="KW-1185">Reference proteome</keyword>
<evidence type="ECO:0008006" key="3">
    <source>
        <dbReference type="Google" id="ProtNLM"/>
    </source>
</evidence>
<gene>
    <name evidence="1" type="ORF">CEXT_480011</name>
</gene>
<evidence type="ECO:0000313" key="2">
    <source>
        <dbReference type="Proteomes" id="UP001054945"/>
    </source>
</evidence>
<protein>
    <recommendedName>
        <fullName evidence="3">Maturase K</fullName>
    </recommendedName>
</protein>
<sequence>MKEESLNSNLLPSSETLEVRFDYLYIYYKSLLKIEGFAAKMSMYLADRKKSFIQRNMCFQARVLNEIQLVLEFYTKRSFKRYSFNTRKKIPPGTSNHQVFAKSSRRDILE</sequence>
<reference evidence="1 2" key="1">
    <citation type="submission" date="2021-06" db="EMBL/GenBank/DDBJ databases">
        <title>Caerostris extrusa draft genome.</title>
        <authorList>
            <person name="Kono N."/>
            <person name="Arakawa K."/>
        </authorList>
    </citation>
    <scope>NUCLEOTIDE SEQUENCE [LARGE SCALE GENOMIC DNA]</scope>
</reference>
<dbReference type="EMBL" id="BPLR01008224">
    <property type="protein sequence ID" value="GIY22998.1"/>
    <property type="molecule type" value="Genomic_DNA"/>
</dbReference>
<evidence type="ECO:0000313" key="1">
    <source>
        <dbReference type="EMBL" id="GIY22998.1"/>
    </source>
</evidence>
<name>A0AAV4RSX5_CAEEX</name>
<comment type="caution">
    <text evidence="1">The sequence shown here is derived from an EMBL/GenBank/DDBJ whole genome shotgun (WGS) entry which is preliminary data.</text>
</comment>
<accession>A0AAV4RSX5</accession>
<proteinExistence type="predicted"/>
<dbReference type="AlphaFoldDB" id="A0AAV4RSX5"/>
<dbReference type="Proteomes" id="UP001054945">
    <property type="component" value="Unassembled WGS sequence"/>
</dbReference>
<organism evidence="1 2">
    <name type="scientific">Caerostris extrusa</name>
    <name type="common">Bark spider</name>
    <name type="synonym">Caerostris bankana</name>
    <dbReference type="NCBI Taxonomy" id="172846"/>
    <lineage>
        <taxon>Eukaryota</taxon>
        <taxon>Metazoa</taxon>
        <taxon>Ecdysozoa</taxon>
        <taxon>Arthropoda</taxon>
        <taxon>Chelicerata</taxon>
        <taxon>Arachnida</taxon>
        <taxon>Araneae</taxon>
        <taxon>Araneomorphae</taxon>
        <taxon>Entelegynae</taxon>
        <taxon>Araneoidea</taxon>
        <taxon>Araneidae</taxon>
        <taxon>Caerostris</taxon>
    </lineage>
</organism>